<evidence type="ECO:0000256" key="2">
    <source>
        <dbReference type="SAM" id="Phobius"/>
    </source>
</evidence>
<feature type="transmembrane region" description="Helical" evidence="2">
    <location>
        <begin position="190"/>
        <end position="212"/>
    </location>
</feature>
<feature type="region of interest" description="Disordered" evidence="1">
    <location>
        <begin position="62"/>
        <end position="83"/>
    </location>
</feature>
<keyword evidence="2" id="KW-1133">Transmembrane helix</keyword>
<dbReference type="EMBL" id="AMZH03013597">
    <property type="protein sequence ID" value="RRT49002.1"/>
    <property type="molecule type" value="Genomic_DNA"/>
</dbReference>
<accession>A0A426YB74</accession>
<keyword evidence="2" id="KW-0812">Transmembrane</keyword>
<feature type="transmembrane region" description="Helical" evidence="2">
    <location>
        <begin position="219"/>
        <end position="240"/>
    </location>
</feature>
<reference evidence="3 4" key="1">
    <citation type="journal article" date="2014" name="Agronomy (Basel)">
        <title>A Draft Genome Sequence for Ensete ventricosum, the Drought-Tolerant Tree Against Hunger.</title>
        <authorList>
            <person name="Harrison J."/>
            <person name="Moore K.A."/>
            <person name="Paszkiewicz K."/>
            <person name="Jones T."/>
            <person name="Grant M."/>
            <person name="Ambacheew D."/>
            <person name="Muzemil S."/>
            <person name="Studholme D.J."/>
        </authorList>
    </citation>
    <scope>NUCLEOTIDE SEQUENCE [LARGE SCALE GENOMIC DNA]</scope>
</reference>
<keyword evidence="2" id="KW-0472">Membrane</keyword>
<comment type="caution">
    <text evidence="3">The sequence shown here is derived from an EMBL/GenBank/DDBJ whole genome shotgun (WGS) entry which is preliminary data.</text>
</comment>
<evidence type="ECO:0000256" key="1">
    <source>
        <dbReference type="SAM" id="MobiDB-lite"/>
    </source>
</evidence>
<dbReference type="InterPro" id="IPR034628">
    <property type="entry name" value="MEX1/MEX1-like"/>
</dbReference>
<name>A0A426YB74_ENSVE</name>
<evidence type="ECO:0000313" key="3">
    <source>
        <dbReference type="EMBL" id="RRT49002.1"/>
    </source>
</evidence>
<evidence type="ECO:0008006" key="5">
    <source>
        <dbReference type="Google" id="ProtNLM"/>
    </source>
</evidence>
<dbReference type="PANTHER" id="PTHR34809">
    <property type="entry name" value="MALTOSE EXCESS PROTEIN 1, CHLOROPLASTIC-RELATED"/>
    <property type="match status" value="1"/>
</dbReference>
<proteinExistence type="predicted"/>
<organism evidence="3 4">
    <name type="scientific">Ensete ventricosum</name>
    <name type="common">Abyssinian banana</name>
    <name type="synonym">Musa ensete</name>
    <dbReference type="NCBI Taxonomy" id="4639"/>
    <lineage>
        <taxon>Eukaryota</taxon>
        <taxon>Viridiplantae</taxon>
        <taxon>Streptophyta</taxon>
        <taxon>Embryophyta</taxon>
        <taxon>Tracheophyta</taxon>
        <taxon>Spermatophyta</taxon>
        <taxon>Magnoliopsida</taxon>
        <taxon>Liliopsida</taxon>
        <taxon>Zingiberales</taxon>
        <taxon>Musaceae</taxon>
        <taxon>Ensete</taxon>
    </lineage>
</organism>
<dbReference type="Proteomes" id="UP000287651">
    <property type="component" value="Unassembled WGS sequence"/>
</dbReference>
<evidence type="ECO:0000313" key="4">
    <source>
        <dbReference type="Proteomes" id="UP000287651"/>
    </source>
</evidence>
<sequence length="267" mass="29041">MAAAPPTLRLRPSLFSSRLSPPYFCPPLIPPPPYQLVRAQTFAFVPLRRCPITLNQFFSDPPRRRSPLSAASSDSVHPVDKKKRNFPLQGSKFHEWDSISAKFAGAANVPFLLLQLPQIVLNARNLISGNNAALFAVPWAGMLTGLLGNLSLLSYFAKKKETEAVVVQTLGVVSTYAVIAQLAMAEAMPLPKFLATSAVVAYGLILNCLNYFGWLDEAIWGLWEACITVGGLAILVQVMWLTFVPFVPNSVLPGLVSFTLAAAIVTM</sequence>
<dbReference type="AlphaFoldDB" id="A0A426YB74"/>
<dbReference type="GO" id="GO:0009941">
    <property type="term" value="C:chloroplast envelope"/>
    <property type="evidence" value="ECO:0007669"/>
    <property type="project" value="TreeGrafter"/>
</dbReference>
<feature type="transmembrane region" description="Helical" evidence="2">
    <location>
        <begin position="165"/>
        <end position="184"/>
    </location>
</feature>
<feature type="transmembrane region" description="Helical" evidence="2">
    <location>
        <begin position="132"/>
        <end position="153"/>
    </location>
</feature>
<dbReference type="GO" id="GO:0005363">
    <property type="term" value="F:maltose transmembrane transporter activity"/>
    <property type="evidence" value="ECO:0007669"/>
    <property type="project" value="TreeGrafter"/>
</dbReference>
<gene>
    <name evidence="3" type="ORF">B296_00043849</name>
</gene>
<protein>
    <recommendedName>
        <fullName evidence="5">Maltose excess protein 1-like, chloroplastic</fullName>
    </recommendedName>
</protein>
<dbReference type="PANTHER" id="PTHR34809:SF1">
    <property type="entry name" value="MALTOSE EXCESS PROTEIN 1, CHLOROPLASTIC-RELATED"/>
    <property type="match status" value="1"/>
</dbReference>